<dbReference type="InterPro" id="IPR018483">
    <property type="entry name" value="Carb_kinase_FGGY_CS"/>
</dbReference>
<proteinExistence type="inferred from homology"/>
<evidence type="ECO:0000256" key="4">
    <source>
        <dbReference type="ARBA" id="ARBA00022777"/>
    </source>
</evidence>
<dbReference type="CDD" id="cd07769">
    <property type="entry name" value="ASKHA_NBD_FGGY_GK"/>
    <property type="match status" value="1"/>
</dbReference>
<name>A0A223HX89_THETR</name>
<comment type="similarity">
    <text evidence="1 8">Belongs to the FGGY kinase family.</text>
</comment>
<dbReference type="RefSeq" id="WP_094397036.1">
    <property type="nucleotide sequence ID" value="NZ_CP016893.1"/>
</dbReference>
<dbReference type="GO" id="GO:0019563">
    <property type="term" value="P:glycerol catabolic process"/>
    <property type="evidence" value="ECO:0007669"/>
    <property type="project" value="TreeGrafter"/>
</dbReference>
<gene>
    <name evidence="11" type="ORF">Thert_00978</name>
</gene>
<dbReference type="Proteomes" id="UP000214975">
    <property type="component" value="Chromosome"/>
</dbReference>
<dbReference type="PROSITE" id="PS00445">
    <property type="entry name" value="FGGY_KINASES_2"/>
    <property type="match status" value="1"/>
</dbReference>
<accession>A0A223HX89</accession>
<protein>
    <recommendedName>
        <fullName evidence="7">ATP:glycerol 3-phosphotransferase</fullName>
    </recommendedName>
</protein>
<dbReference type="PANTHER" id="PTHR10196">
    <property type="entry name" value="SUGAR KINASE"/>
    <property type="match status" value="1"/>
</dbReference>
<keyword evidence="5" id="KW-0319">Glycerol metabolism</keyword>
<evidence type="ECO:0000256" key="1">
    <source>
        <dbReference type="ARBA" id="ARBA00009156"/>
    </source>
</evidence>
<evidence type="ECO:0000256" key="3">
    <source>
        <dbReference type="ARBA" id="ARBA00022741"/>
    </source>
</evidence>
<dbReference type="PIRSF" id="PIRSF000538">
    <property type="entry name" value="GlpK"/>
    <property type="match status" value="1"/>
</dbReference>
<evidence type="ECO:0000256" key="8">
    <source>
        <dbReference type="RuleBase" id="RU003733"/>
    </source>
</evidence>
<keyword evidence="4 8" id="KW-0418">Kinase</keyword>
<dbReference type="InterPro" id="IPR018485">
    <property type="entry name" value="FGGY_C"/>
</dbReference>
<evidence type="ECO:0000313" key="11">
    <source>
        <dbReference type="EMBL" id="AST57100.1"/>
    </source>
</evidence>
<dbReference type="SUPFAM" id="SSF53067">
    <property type="entry name" value="Actin-like ATPase domain"/>
    <property type="match status" value="2"/>
</dbReference>
<dbReference type="InterPro" id="IPR005999">
    <property type="entry name" value="Glycerol_kin"/>
</dbReference>
<feature type="domain" description="Carbohydrate kinase FGGY C-terminal" evidence="10">
    <location>
        <begin position="263"/>
        <end position="448"/>
    </location>
</feature>
<dbReference type="GO" id="GO:0006072">
    <property type="term" value="P:glycerol-3-phosphate metabolic process"/>
    <property type="evidence" value="ECO:0007669"/>
    <property type="project" value="InterPro"/>
</dbReference>
<evidence type="ECO:0000256" key="5">
    <source>
        <dbReference type="ARBA" id="ARBA00022798"/>
    </source>
</evidence>
<dbReference type="Pfam" id="PF00370">
    <property type="entry name" value="FGGY_N"/>
    <property type="match status" value="1"/>
</dbReference>
<dbReference type="PANTHER" id="PTHR10196:SF69">
    <property type="entry name" value="GLYCEROL KINASE"/>
    <property type="match status" value="1"/>
</dbReference>
<dbReference type="GO" id="GO:0004370">
    <property type="term" value="F:glycerol kinase activity"/>
    <property type="evidence" value="ECO:0007669"/>
    <property type="project" value="InterPro"/>
</dbReference>
<feature type="domain" description="Carbohydrate kinase FGGY N-terminal" evidence="9">
    <location>
        <begin position="5"/>
        <end position="252"/>
    </location>
</feature>
<dbReference type="InterPro" id="IPR000577">
    <property type="entry name" value="Carb_kinase_FGGY"/>
</dbReference>
<dbReference type="Gene3D" id="3.30.420.40">
    <property type="match status" value="2"/>
</dbReference>
<dbReference type="GO" id="GO:0005524">
    <property type="term" value="F:ATP binding"/>
    <property type="evidence" value="ECO:0007669"/>
    <property type="project" value="UniProtKB-KW"/>
</dbReference>
<organism evidence="11 12">
    <name type="scientific">Thermoanaerobacterium thermosaccharolyticum</name>
    <name type="common">Clostridium thermosaccharolyticum</name>
    <dbReference type="NCBI Taxonomy" id="1517"/>
    <lineage>
        <taxon>Bacteria</taxon>
        <taxon>Bacillati</taxon>
        <taxon>Bacillota</taxon>
        <taxon>Clostridia</taxon>
        <taxon>Thermoanaerobacterales</taxon>
        <taxon>Thermoanaerobacteraceae</taxon>
        <taxon>Thermoanaerobacterium</taxon>
    </lineage>
</organism>
<sequence>MSDSYIIAIDQSTSGTKAMVVDKYGKVIARSNKEHQQYYPNPGWVEQDPLEIYNNVKIAIKDVINKLSFPTSYIKAISITNQRETVIVWDKETGKPIYNAIVWQCRRTSDMCMRLKNQGVEKLIKSKTGLLLNPYFSATKVKWILDNVEGAREKANRGKLLLGTIDTWLLWNFTNGKVHATDYTNASRTLLFNIKTLEWDEELLKIFDIPLNMLPKVISSDDAFGYTNCDGILNEEVPITGIIGDSQGALFGQNCFEAGMIKATYGTGSSIMMNVGQNFINAESGLVTSIAWGINKNVEYVLEGIVNSTGDTLKWLKDNLGLFKDYNELEKPISNLKSNEGVYLIPAFSGLGIPYWNMDAKAAIVGMTRGVKKEHIIRAALESIAYQIKDAIDIMEKESRIAPKELRVDGGATNNKFLMQFQADLLGIKVIKTENEDLSALGSAYMAGLGINLWGSKDEIIKLRVNEYVYSPNLNNREEMDRLYSGWKSAVKMVLT</sequence>
<keyword evidence="2 8" id="KW-0808">Transferase</keyword>
<dbReference type="Pfam" id="PF02782">
    <property type="entry name" value="FGGY_C"/>
    <property type="match status" value="1"/>
</dbReference>
<dbReference type="InterPro" id="IPR043129">
    <property type="entry name" value="ATPase_NBD"/>
</dbReference>
<dbReference type="PROSITE" id="PS00933">
    <property type="entry name" value="FGGY_KINASES_1"/>
    <property type="match status" value="1"/>
</dbReference>
<reference evidence="11 12" key="1">
    <citation type="submission" date="2016-08" db="EMBL/GenBank/DDBJ databases">
        <title>A novel genetic cassette of butanologenic Thermoanaerobacterium thermosaccharolyticum that directly convert cellulose to butanol.</title>
        <authorList>
            <person name="Li T."/>
            <person name="He J."/>
        </authorList>
    </citation>
    <scope>NUCLEOTIDE SEQUENCE [LARGE SCALE GENOMIC DNA]</scope>
    <source>
        <strain evidence="11 12">TG57</strain>
    </source>
</reference>
<evidence type="ECO:0000259" key="9">
    <source>
        <dbReference type="Pfam" id="PF00370"/>
    </source>
</evidence>
<dbReference type="NCBIfam" id="TIGR01311">
    <property type="entry name" value="glycerol_kin"/>
    <property type="match status" value="1"/>
</dbReference>
<evidence type="ECO:0000256" key="7">
    <source>
        <dbReference type="ARBA" id="ARBA00043149"/>
    </source>
</evidence>
<evidence type="ECO:0000259" key="10">
    <source>
        <dbReference type="Pfam" id="PF02782"/>
    </source>
</evidence>
<dbReference type="EMBL" id="CP016893">
    <property type="protein sequence ID" value="AST57100.1"/>
    <property type="molecule type" value="Genomic_DNA"/>
</dbReference>
<evidence type="ECO:0000313" key="12">
    <source>
        <dbReference type="Proteomes" id="UP000214975"/>
    </source>
</evidence>
<evidence type="ECO:0000256" key="2">
    <source>
        <dbReference type="ARBA" id="ARBA00022679"/>
    </source>
</evidence>
<keyword evidence="6" id="KW-0067">ATP-binding</keyword>
<dbReference type="GO" id="GO:0005829">
    <property type="term" value="C:cytosol"/>
    <property type="evidence" value="ECO:0007669"/>
    <property type="project" value="TreeGrafter"/>
</dbReference>
<dbReference type="FunFam" id="3.30.420.40:FF:000008">
    <property type="entry name" value="Glycerol kinase"/>
    <property type="match status" value="1"/>
</dbReference>
<dbReference type="NCBIfam" id="NF000756">
    <property type="entry name" value="PRK00047.1"/>
    <property type="match status" value="1"/>
</dbReference>
<evidence type="ECO:0000256" key="6">
    <source>
        <dbReference type="ARBA" id="ARBA00022840"/>
    </source>
</evidence>
<dbReference type="InterPro" id="IPR018484">
    <property type="entry name" value="FGGY_N"/>
</dbReference>
<dbReference type="AlphaFoldDB" id="A0A223HX89"/>
<keyword evidence="3" id="KW-0547">Nucleotide-binding</keyword>